<dbReference type="KEGG" id="ast:Asulf_01775"/>
<evidence type="ECO:0000256" key="4">
    <source>
        <dbReference type="ARBA" id="ARBA00023136"/>
    </source>
</evidence>
<dbReference type="PANTHER" id="PTHR43483">
    <property type="entry name" value="MEMBRANE TRANSPORTER PROTEIN HI_0806-RELATED"/>
    <property type="match status" value="1"/>
</dbReference>
<dbReference type="eggNOG" id="arCOG02052">
    <property type="taxonomic scope" value="Archaea"/>
</dbReference>
<dbReference type="OrthoDB" id="28446at2157"/>
<evidence type="ECO:0000256" key="5">
    <source>
        <dbReference type="RuleBase" id="RU363041"/>
    </source>
</evidence>
<reference evidence="6 7" key="1">
    <citation type="journal article" date="2013" name="Genome Announc.">
        <title>Complete Genome Sequence of the Thermophilic and Facultatively Chemolithoautotrophic Sulfate Reducer Archaeoglobus sulfaticallidus Strain PM70-1T.</title>
        <authorList>
            <person name="Stokke R."/>
            <person name="Hocking W.P."/>
            <person name="Steinsbu B.O."/>
            <person name="Steen I.H."/>
        </authorList>
    </citation>
    <scope>NUCLEOTIDE SEQUENCE [LARGE SCALE GENOMIC DNA]</scope>
    <source>
        <strain evidence="6">PM70-1</strain>
    </source>
</reference>
<dbReference type="InterPro" id="IPR002781">
    <property type="entry name" value="TM_pro_TauE-like"/>
</dbReference>
<dbReference type="AlphaFoldDB" id="N0BM97"/>
<dbReference type="Pfam" id="PF01925">
    <property type="entry name" value="TauE"/>
    <property type="match status" value="1"/>
</dbReference>
<dbReference type="GO" id="GO:0005886">
    <property type="term" value="C:plasma membrane"/>
    <property type="evidence" value="ECO:0007669"/>
    <property type="project" value="UniProtKB-SubCell"/>
</dbReference>
<dbReference type="RefSeq" id="WP_015591344.1">
    <property type="nucleotide sequence ID" value="NC_021169.1"/>
</dbReference>
<evidence type="ECO:0000313" key="6">
    <source>
        <dbReference type="EMBL" id="AGK61746.1"/>
    </source>
</evidence>
<dbReference type="EMBL" id="CP005290">
    <property type="protein sequence ID" value="AGK61746.1"/>
    <property type="molecule type" value="Genomic_DNA"/>
</dbReference>
<gene>
    <name evidence="6" type="ORF">Asulf_01775</name>
</gene>
<evidence type="ECO:0000313" key="7">
    <source>
        <dbReference type="Proteomes" id="UP000013307"/>
    </source>
</evidence>
<feature type="transmembrane region" description="Helical" evidence="5">
    <location>
        <begin position="201"/>
        <end position="218"/>
    </location>
</feature>
<keyword evidence="3 5" id="KW-1133">Transmembrane helix</keyword>
<keyword evidence="4 5" id="KW-0472">Membrane</keyword>
<dbReference type="HOGENOM" id="CLU_076046_0_0_2"/>
<evidence type="ECO:0000256" key="1">
    <source>
        <dbReference type="ARBA" id="ARBA00004141"/>
    </source>
</evidence>
<dbReference type="GeneID" id="15393410"/>
<dbReference type="Proteomes" id="UP000013307">
    <property type="component" value="Chromosome"/>
</dbReference>
<dbReference type="STRING" id="387631.Asulf_01775"/>
<name>N0BM97_9EURY</name>
<proteinExistence type="inferred from homology"/>
<accession>N0BM97</accession>
<protein>
    <recommendedName>
        <fullName evidence="5">Probable membrane transporter protein</fullName>
    </recommendedName>
</protein>
<feature type="transmembrane region" description="Helical" evidence="5">
    <location>
        <begin position="103"/>
        <end position="121"/>
    </location>
</feature>
<sequence length="274" mass="29878">MDLSNFILVTLFAFLISSFTSQAGVSGAFLILPFQISVLGFSSPAVSSTNFVYNIVAIPSGVYRYIREGRFLKPLALVIAFGTLPGIFIGALIRVTYLPDPKNFKLFVGVVLLYLGLRLLYTKKSERREVRVARIVKVSIREVVYEFSNRTYSFSVLKVFLIAFLIGIVGGAYGVGGGAMIAPILVSVFGLPIYTTAGATLFATFISSIAGVAYYSILGYSPNWIQGLSIGIGGFFGMYVGAGMQKFMPERVIRIGLSVLIIVLAIKYILQFFL</sequence>
<feature type="transmembrane region" description="Helical" evidence="5">
    <location>
        <begin position="75"/>
        <end position="97"/>
    </location>
</feature>
<feature type="transmembrane region" description="Helical" evidence="5">
    <location>
        <begin position="224"/>
        <end position="240"/>
    </location>
</feature>
<feature type="transmembrane region" description="Helical" evidence="5">
    <location>
        <begin position="252"/>
        <end position="270"/>
    </location>
</feature>
<keyword evidence="7" id="KW-1185">Reference proteome</keyword>
<dbReference type="PANTHER" id="PTHR43483:SF3">
    <property type="entry name" value="MEMBRANE TRANSPORTER PROTEIN HI_0806-RELATED"/>
    <property type="match status" value="1"/>
</dbReference>
<organism evidence="6 7">
    <name type="scientific">Archaeoglobus sulfaticallidus PM70-1</name>
    <dbReference type="NCBI Taxonomy" id="387631"/>
    <lineage>
        <taxon>Archaea</taxon>
        <taxon>Methanobacteriati</taxon>
        <taxon>Methanobacteriota</taxon>
        <taxon>Archaeoglobi</taxon>
        <taxon>Archaeoglobales</taxon>
        <taxon>Archaeoglobaceae</taxon>
        <taxon>Archaeoglobus</taxon>
    </lineage>
</organism>
<comment type="subcellular location">
    <subcellularLocation>
        <location evidence="5">Cell membrane</location>
        <topology evidence="5">Multi-pass membrane protein</topology>
    </subcellularLocation>
    <subcellularLocation>
        <location evidence="1">Membrane</location>
        <topology evidence="1">Multi-pass membrane protein</topology>
    </subcellularLocation>
</comment>
<keyword evidence="5" id="KW-1003">Cell membrane</keyword>
<evidence type="ECO:0000256" key="3">
    <source>
        <dbReference type="ARBA" id="ARBA00022989"/>
    </source>
</evidence>
<evidence type="ECO:0000256" key="2">
    <source>
        <dbReference type="ARBA" id="ARBA00022692"/>
    </source>
</evidence>
<keyword evidence="2 5" id="KW-0812">Transmembrane</keyword>
<comment type="similarity">
    <text evidence="5">Belongs to the 4-toluene sulfonate uptake permease (TSUP) (TC 2.A.102) family.</text>
</comment>